<name>A0A1L9QWB0_9CYAN</name>
<dbReference type="STRING" id="1925591.BI308_02605"/>
<proteinExistence type="predicted"/>
<dbReference type="Gene3D" id="1.20.1220.20">
    <property type="entry name" value="Uncharcterised protein PF01724"/>
    <property type="match status" value="1"/>
</dbReference>
<evidence type="ECO:0000313" key="2">
    <source>
        <dbReference type="EMBL" id="OJJ26968.1"/>
    </source>
</evidence>
<feature type="coiled-coil region" evidence="1">
    <location>
        <begin position="75"/>
        <end position="102"/>
    </location>
</feature>
<protein>
    <recommendedName>
        <fullName evidence="4">DUF29 domain-containing protein</fullName>
    </recommendedName>
</protein>
<dbReference type="InterPro" id="IPR002636">
    <property type="entry name" value="DUF29"/>
</dbReference>
<comment type="caution">
    <text evidence="2">The sequence shown here is derived from an EMBL/GenBank/DDBJ whole genome shotgun (WGS) entry which is preliminary data.</text>
</comment>
<dbReference type="EMBL" id="MLAW01000003">
    <property type="protein sequence ID" value="OJJ26968.1"/>
    <property type="molecule type" value="Genomic_DNA"/>
</dbReference>
<organism evidence="2 3">
    <name type="scientific">Roseofilum reptotaenium AO1-A</name>
    <dbReference type="NCBI Taxonomy" id="1925591"/>
    <lineage>
        <taxon>Bacteria</taxon>
        <taxon>Bacillati</taxon>
        <taxon>Cyanobacteriota</taxon>
        <taxon>Cyanophyceae</taxon>
        <taxon>Desertifilales</taxon>
        <taxon>Desertifilaceae</taxon>
        <taxon>Roseofilum</taxon>
    </lineage>
</organism>
<dbReference type="AlphaFoldDB" id="A0A1L9QWB0"/>
<reference evidence="2" key="1">
    <citation type="submission" date="2016-10" db="EMBL/GenBank/DDBJ databases">
        <title>CRISPR-Cas defence system in Roseofilum reptotaenium: evidence of a bacteriophage-cyanobacterium arms race in the coral black band disease.</title>
        <authorList>
            <person name="Buerger P."/>
            <person name="Wood-Charlson E.M."/>
            <person name="Weynberg K.D."/>
            <person name="Willis B."/>
            <person name="Van Oppen M.J."/>
        </authorList>
    </citation>
    <scope>NUCLEOTIDE SEQUENCE [LARGE SCALE GENOMIC DNA]</scope>
    <source>
        <strain evidence="2">AO1-A</strain>
    </source>
</reference>
<sequence length="148" mass="17035">MSTLSDWQQLAIHSHYQTANAILDRLHAGSASEASQGLEALIEAMGRSEKRAIQSQLIRLMSHIIKWNEQPEMRSASWSITIQSARDEIEDIQEEVPSLNQDFIDSIWEKCFQRAVRYAETEMGVQCEGVSLSWEEVFQTEYRFVKPT</sequence>
<dbReference type="Pfam" id="PF01724">
    <property type="entry name" value="DUF29"/>
    <property type="match status" value="1"/>
</dbReference>
<dbReference type="Proteomes" id="UP000183940">
    <property type="component" value="Unassembled WGS sequence"/>
</dbReference>
<keyword evidence="1" id="KW-0175">Coiled coil</keyword>
<evidence type="ECO:0000256" key="1">
    <source>
        <dbReference type="SAM" id="Coils"/>
    </source>
</evidence>
<gene>
    <name evidence="2" type="ORF">BI308_02605</name>
</gene>
<keyword evidence="3" id="KW-1185">Reference proteome</keyword>
<evidence type="ECO:0000313" key="3">
    <source>
        <dbReference type="Proteomes" id="UP000183940"/>
    </source>
</evidence>
<dbReference type="PANTHER" id="PTHR34235:SF4">
    <property type="entry name" value="SLR0291 PROTEIN"/>
    <property type="match status" value="1"/>
</dbReference>
<dbReference type="PANTHER" id="PTHR34235">
    <property type="entry name" value="SLR1203 PROTEIN-RELATED"/>
    <property type="match status" value="1"/>
</dbReference>
<evidence type="ECO:0008006" key="4">
    <source>
        <dbReference type="Google" id="ProtNLM"/>
    </source>
</evidence>
<accession>A0A1L9QWB0</accession>